<dbReference type="GO" id="GO:0016020">
    <property type="term" value="C:membrane"/>
    <property type="evidence" value="ECO:0007669"/>
    <property type="project" value="InterPro"/>
</dbReference>
<feature type="transmembrane region" description="Helical" evidence="3">
    <location>
        <begin position="109"/>
        <end position="131"/>
    </location>
</feature>
<evidence type="ECO:0000256" key="1">
    <source>
        <dbReference type="ARBA" id="ARBA00022679"/>
    </source>
</evidence>
<dbReference type="EMBL" id="LGHE01000113">
    <property type="protein sequence ID" value="KUL01269.1"/>
    <property type="molecule type" value="Genomic_DNA"/>
</dbReference>
<dbReference type="Proteomes" id="UP000054598">
    <property type="component" value="Unassembled WGS sequence"/>
</dbReference>
<dbReference type="InterPro" id="IPR000462">
    <property type="entry name" value="CDP-OH_P_trans"/>
</dbReference>
<dbReference type="GO" id="GO:0008654">
    <property type="term" value="P:phospholipid biosynthetic process"/>
    <property type="evidence" value="ECO:0007669"/>
    <property type="project" value="InterPro"/>
</dbReference>
<evidence type="ECO:0000313" key="5">
    <source>
        <dbReference type="EMBL" id="KUL01269.1"/>
    </source>
</evidence>
<gene>
    <name evidence="4" type="ORF">XD82_1852</name>
    <name evidence="5" type="ORF">XE10_1087</name>
</gene>
<dbReference type="GO" id="GO:0016780">
    <property type="term" value="F:phosphotransferase activity, for other substituted phosphate groups"/>
    <property type="evidence" value="ECO:0007669"/>
    <property type="project" value="InterPro"/>
</dbReference>
<dbReference type="Pfam" id="PF01066">
    <property type="entry name" value="CDP-OH_P_transf"/>
    <property type="match status" value="1"/>
</dbReference>
<evidence type="ECO:0000256" key="2">
    <source>
        <dbReference type="RuleBase" id="RU003750"/>
    </source>
</evidence>
<reference evidence="5" key="1">
    <citation type="journal article" date="2015" name="MBio">
        <title>Genome-resolved metagenomic analysis reveals roles for candidate phyla and other microbial community members in biogeochemical transformations in oil reservoirs.</title>
        <authorList>
            <person name="Hu P."/>
            <person name="Tom L."/>
            <person name="Singh A."/>
            <person name="Thomas B.C."/>
            <person name="Baker B.J."/>
            <person name="Piceno Y.M."/>
            <person name="Andersen G.L."/>
            <person name="Banfield J.F."/>
        </authorList>
    </citation>
    <scope>NUCLEOTIDE SEQUENCE [LARGE SCALE GENOMIC DNA]</scope>
    <source>
        <strain evidence="4">62_101</strain>
        <strain evidence="5">63_41</strain>
    </source>
</reference>
<dbReference type="EMBL" id="LGGD01000302">
    <property type="protein sequence ID" value="KUK59612.1"/>
    <property type="molecule type" value="Genomic_DNA"/>
</dbReference>
<name>A0A101IUD7_9EURY</name>
<sequence length="200" mass="20482">MIEERLRAGTNGALTRVAALIARTGATPNTLTLLGFFGMAVAGALCAGGSFFAAGITVAASCIFDALDGALARVTGAASVFGAFFDSFLDRYAEAAVYAGLLVHYAGAGTAWGVEAAFAAAIGSLMVSYARARAEGLGIACRAGLFARPERIAVIIVGLLTGFVLPALVILAVATNATAIRRLFRVWRATLSPSRPPRSP</sequence>
<keyword evidence="3" id="KW-0472">Membrane</keyword>
<feature type="transmembrane region" description="Helical" evidence="3">
    <location>
        <begin position="33"/>
        <end position="58"/>
    </location>
</feature>
<evidence type="ECO:0000313" key="4">
    <source>
        <dbReference type="EMBL" id="KUK59612.1"/>
    </source>
</evidence>
<feature type="transmembrane region" description="Helical" evidence="3">
    <location>
        <begin position="152"/>
        <end position="174"/>
    </location>
</feature>
<dbReference type="InterPro" id="IPR048254">
    <property type="entry name" value="CDP_ALCOHOL_P_TRANSF_CS"/>
</dbReference>
<reference evidence="6 7" key="2">
    <citation type="journal article" date="2015" name="MBio">
        <title>Genome-Resolved Metagenomic Analysis Reveals Roles for Candidate Phyla and Other Microbial Community Members in Biogeochemical Transformations in Oil Reservoirs.</title>
        <authorList>
            <person name="Hu P."/>
            <person name="Tom L."/>
            <person name="Singh A."/>
            <person name="Thomas B.C."/>
            <person name="Baker B.J."/>
            <person name="Piceno Y.M."/>
            <person name="Andersen G.L."/>
            <person name="Banfield J.F."/>
        </authorList>
    </citation>
    <scope>NUCLEOTIDE SEQUENCE [LARGE SCALE GENOMIC DNA]</scope>
</reference>
<dbReference type="PATRIC" id="fig|2198.3.peg.957"/>
<dbReference type="Proteomes" id="UP000054323">
    <property type="component" value="Unassembled WGS sequence"/>
</dbReference>
<comment type="similarity">
    <text evidence="2">Belongs to the CDP-alcohol phosphatidyltransferase class-I family.</text>
</comment>
<proteinExistence type="inferred from homology"/>
<protein>
    <submittedName>
        <fullName evidence="5">CDP-alcohol phosphatidyltransferase</fullName>
    </submittedName>
</protein>
<accession>A0A101IUD7</accession>
<evidence type="ECO:0000256" key="3">
    <source>
        <dbReference type="SAM" id="Phobius"/>
    </source>
</evidence>
<keyword evidence="3" id="KW-1133">Transmembrane helix</keyword>
<dbReference type="PROSITE" id="PS00379">
    <property type="entry name" value="CDP_ALCOHOL_P_TRANSF"/>
    <property type="match status" value="1"/>
</dbReference>
<evidence type="ECO:0000313" key="7">
    <source>
        <dbReference type="Proteomes" id="UP000054598"/>
    </source>
</evidence>
<dbReference type="Gene3D" id="1.20.120.1760">
    <property type="match status" value="1"/>
</dbReference>
<keyword evidence="1 2" id="KW-0808">Transferase</keyword>
<dbReference type="InterPro" id="IPR043130">
    <property type="entry name" value="CDP-OH_PTrfase_TM_dom"/>
</dbReference>
<keyword evidence="3" id="KW-0812">Transmembrane</keyword>
<evidence type="ECO:0000313" key="6">
    <source>
        <dbReference type="Proteomes" id="UP000054323"/>
    </source>
</evidence>
<feature type="transmembrane region" description="Helical" evidence="3">
    <location>
        <begin position="70"/>
        <end position="89"/>
    </location>
</feature>
<dbReference type="AlphaFoldDB" id="A0A101IUD7"/>
<organism evidence="5 7">
    <name type="scientific">Methanoculleus marisnigri</name>
    <dbReference type="NCBI Taxonomy" id="2198"/>
    <lineage>
        <taxon>Archaea</taxon>
        <taxon>Methanobacteriati</taxon>
        <taxon>Methanobacteriota</taxon>
        <taxon>Stenosarchaea group</taxon>
        <taxon>Methanomicrobia</taxon>
        <taxon>Methanomicrobiales</taxon>
        <taxon>Methanomicrobiaceae</taxon>
        <taxon>Methanoculleus</taxon>
    </lineage>
</organism>
<comment type="caution">
    <text evidence="5">The sequence shown here is derived from an EMBL/GenBank/DDBJ whole genome shotgun (WGS) entry which is preliminary data.</text>
</comment>